<proteinExistence type="predicted"/>
<dbReference type="EMBL" id="JBHFNR010000162">
    <property type="protein sequence ID" value="MFB2895632.1"/>
    <property type="molecule type" value="Genomic_DNA"/>
</dbReference>
<gene>
    <name evidence="2" type="ORF">ACE1CI_22225</name>
</gene>
<reference evidence="2 3" key="1">
    <citation type="submission" date="2024-09" db="EMBL/GenBank/DDBJ databases">
        <title>Floridaenema gen nov. (Aerosakkonemataceae, Aerosakkonematales ord. nov., Cyanobacteria) from benthic tropical and subtropical fresh waters, with the description of four new species.</title>
        <authorList>
            <person name="Moretto J.A."/>
            <person name="Berthold D.E."/>
            <person name="Lefler F.W."/>
            <person name="Huang I.-S."/>
            <person name="Laughinghouse H. IV."/>
        </authorList>
    </citation>
    <scope>NUCLEOTIDE SEQUENCE [LARGE SCALE GENOMIC DNA]</scope>
    <source>
        <strain evidence="2 3">BLCC-F50</strain>
    </source>
</reference>
<sequence length="91" mass="10489">MEVHQVGTRPPFVGQLPTPNPLEIVVTLRQKNDNPDRLAALVESLRYGFGHYSDWLSLPAPFFFERVVRDYISEFAIEDEEIEVELLDGEE</sequence>
<protein>
    <submittedName>
        <fullName evidence="2">RNaseH domain-containing protein</fullName>
    </submittedName>
</protein>
<organism evidence="2 3">
    <name type="scientific">Floridaenema flaviceps BLCC-F50</name>
    <dbReference type="NCBI Taxonomy" id="3153642"/>
    <lineage>
        <taxon>Bacteria</taxon>
        <taxon>Bacillati</taxon>
        <taxon>Cyanobacteriota</taxon>
        <taxon>Cyanophyceae</taxon>
        <taxon>Oscillatoriophycideae</taxon>
        <taxon>Aerosakkonematales</taxon>
        <taxon>Aerosakkonemataceae</taxon>
        <taxon>Floridanema</taxon>
        <taxon>Floridanema flaviceps</taxon>
    </lineage>
</organism>
<dbReference type="Pfam" id="PF13032">
    <property type="entry name" value="RNaseH_pPIWI_RE"/>
    <property type="match status" value="1"/>
</dbReference>
<keyword evidence="3" id="KW-1185">Reference proteome</keyword>
<evidence type="ECO:0000259" key="1">
    <source>
        <dbReference type="Pfam" id="PF13032"/>
    </source>
</evidence>
<accession>A0ABV4XW28</accession>
<evidence type="ECO:0000313" key="2">
    <source>
        <dbReference type="EMBL" id="MFB2895632.1"/>
    </source>
</evidence>
<dbReference type="InterPro" id="IPR024996">
    <property type="entry name" value="RNaseH_pPIWI_RE"/>
</dbReference>
<evidence type="ECO:0000313" key="3">
    <source>
        <dbReference type="Proteomes" id="UP001576784"/>
    </source>
</evidence>
<dbReference type="Proteomes" id="UP001576784">
    <property type="component" value="Unassembled WGS sequence"/>
</dbReference>
<dbReference type="RefSeq" id="WP_413265271.1">
    <property type="nucleotide sequence ID" value="NZ_JBHFNR010000162.1"/>
</dbReference>
<comment type="caution">
    <text evidence="2">The sequence shown here is derived from an EMBL/GenBank/DDBJ whole genome shotgun (WGS) entry which is preliminary data.</text>
</comment>
<feature type="domain" description="pPIWI-RE RNaseH" evidence="1">
    <location>
        <begin position="15"/>
        <end position="73"/>
    </location>
</feature>
<name>A0ABV4XW28_9CYAN</name>